<proteinExistence type="predicted"/>
<evidence type="ECO:0000313" key="3">
    <source>
        <dbReference type="Proteomes" id="UP000598633"/>
    </source>
</evidence>
<feature type="transmembrane region" description="Helical" evidence="1">
    <location>
        <begin position="293"/>
        <end position="312"/>
    </location>
</feature>
<evidence type="ECO:0008006" key="4">
    <source>
        <dbReference type="Google" id="ProtNLM"/>
    </source>
</evidence>
<feature type="transmembrane region" description="Helical" evidence="1">
    <location>
        <begin position="7"/>
        <end position="24"/>
    </location>
</feature>
<feature type="transmembrane region" description="Helical" evidence="1">
    <location>
        <begin position="502"/>
        <end position="521"/>
    </location>
</feature>
<feature type="transmembrane region" description="Helical" evidence="1">
    <location>
        <begin position="209"/>
        <end position="228"/>
    </location>
</feature>
<reference evidence="2 3" key="1">
    <citation type="submission" date="2020-08" db="EMBL/GenBank/DDBJ databases">
        <title>Acidobacteriota in marine sediments use diverse sulfur dissimilation pathways.</title>
        <authorList>
            <person name="Wasmund K."/>
        </authorList>
    </citation>
    <scope>NUCLEOTIDE SEQUENCE [LARGE SCALE GENOMIC DNA]</scope>
    <source>
        <strain evidence="2">MAG AM3-A</strain>
    </source>
</reference>
<feature type="transmembrane region" description="Helical" evidence="1">
    <location>
        <begin position="88"/>
        <end position="106"/>
    </location>
</feature>
<dbReference type="EMBL" id="JACXWA010000096">
    <property type="protein sequence ID" value="MBD3870849.1"/>
    <property type="molecule type" value="Genomic_DNA"/>
</dbReference>
<evidence type="ECO:0000256" key="1">
    <source>
        <dbReference type="SAM" id="Phobius"/>
    </source>
</evidence>
<keyword evidence="1" id="KW-1133">Transmembrane helix</keyword>
<protein>
    <recommendedName>
        <fullName evidence="4">Membrane protein 6-pyruvoyl-tetrahydropterin synthase-related domain-containing protein</fullName>
    </recommendedName>
</protein>
<keyword evidence="1" id="KW-0812">Transmembrane</keyword>
<gene>
    <name evidence="2" type="ORF">IFJ97_05760</name>
</gene>
<sequence length="530" mass="57759">MKKYVPLAGAAVLVVIAIVIPYFPRGTDLYVHVLWPWQVMRCLHEWSLPIWLPDLNAAFGSPGIGLYSPLGPSISGALGLILGTGGRGVRAALALAALATILVAPGRNRWSRLTKASFVLLSPAMLTEFFCRFPVSQLLGVPLAWLLLEHAAKRKWQWDRDGVLFALLWLVHAPTAMMVVMISGLAVFALPTDTPGHRPAGVRGRLLGAWRLGTAGMVAAGLSAWHWWPLISSAPNFPLRSALTGGEHHPLRNLIGVSGPHLPEINIAMGWAAIGLLVALGVSGAWKTNRGRLAVVTIVLASIPSAPLWRYFEPLAWLQFPWRWMLPATLLATTAVFDEAPKRGRLLFGVSLAAILLPLAGLPAVRLVPDPALTVGTDPIIAGERVMESFSGNPLLVDVMEHRPLWWEDLGETMILLGPRQTVLVPEGGVSRVVGWRPLERKIEVESPQSATLVLRLLADPHWMINVNQRPAPPDRWGAGLAVSLPPGRSEVEVRWAMDPRAIVGTVLAAILLTLIALRQWRLRTPEHHS</sequence>
<evidence type="ECO:0000313" key="2">
    <source>
        <dbReference type="EMBL" id="MBD3870849.1"/>
    </source>
</evidence>
<name>A0A8J6Y759_9BACT</name>
<keyword evidence="1" id="KW-0472">Membrane</keyword>
<organism evidence="2 3">
    <name type="scientific">Candidatus Sulfomarinibacter kjeldsenii</name>
    <dbReference type="NCBI Taxonomy" id="2885994"/>
    <lineage>
        <taxon>Bacteria</taxon>
        <taxon>Pseudomonadati</taxon>
        <taxon>Acidobacteriota</taxon>
        <taxon>Thermoanaerobaculia</taxon>
        <taxon>Thermoanaerobaculales</taxon>
        <taxon>Candidatus Sulfomarinibacteraceae</taxon>
        <taxon>Candidatus Sulfomarinibacter</taxon>
    </lineage>
</organism>
<feature type="transmembrane region" description="Helical" evidence="1">
    <location>
        <begin position="118"/>
        <end position="146"/>
    </location>
</feature>
<accession>A0A8J6Y759</accession>
<feature type="transmembrane region" description="Helical" evidence="1">
    <location>
        <begin position="267"/>
        <end position="286"/>
    </location>
</feature>
<dbReference type="AlphaFoldDB" id="A0A8J6Y759"/>
<dbReference type="Proteomes" id="UP000598633">
    <property type="component" value="Unassembled WGS sequence"/>
</dbReference>
<feature type="transmembrane region" description="Helical" evidence="1">
    <location>
        <begin position="166"/>
        <end position="188"/>
    </location>
</feature>
<feature type="transmembrane region" description="Helical" evidence="1">
    <location>
        <begin position="347"/>
        <end position="365"/>
    </location>
</feature>
<comment type="caution">
    <text evidence="2">The sequence shown here is derived from an EMBL/GenBank/DDBJ whole genome shotgun (WGS) entry which is preliminary data.</text>
</comment>